<comment type="catalytic activity">
    <reaction evidence="1">
        <text>ATP + protein L-histidine = ADP + protein N-phospho-L-histidine.</text>
        <dbReference type="EC" id="2.7.13.3"/>
    </reaction>
</comment>
<sequence>MLFPSNASPLTPPVRGGVLRHGPIVALANAAIAGLMATINGGHFGHLLVYSECIGLSIWGLIEFGSRLLPAQPSGWPGGWGGIAVVAGSCALGYGIGVTVGDAIFGYTSWANYFRSPVLLMRDFGPTVVFCTVVVAAFYAHGQVRAQRARAAAAAHEATLARLSLLQSQLEPHMLFNTLANLRALMAADPSRAQDMLDHLIAFLRATLAASRLAEHPLADEFARIEDYLALMRVRMGERLRAGVALPPELAAIAVPPLLLQPLVENAIKHGLEPQRGPGELRVDAALDGATLVLTVADSGRGLDAAAAARAREPADAGGGFGLTQIRERLQTLHGDAASLTLAPRAEGGTRAEIRVPLPARKPTA</sequence>
<dbReference type="InterPro" id="IPR004358">
    <property type="entry name" value="Sig_transdc_His_kin-like_C"/>
</dbReference>
<organism evidence="5 6">
    <name type="scientific">Scleromatobacter humisilvae</name>
    <dbReference type="NCBI Taxonomy" id="2897159"/>
    <lineage>
        <taxon>Bacteria</taxon>
        <taxon>Pseudomonadati</taxon>
        <taxon>Pseudomonadota</taxon>
        <taxon>Betaproteobacteria</taxon>
        <taxon>Burkholderiales</taxon>
        <taxon>Sphaerotilaceae</taxon>
        <taxon>Scleromatobacter</taxon>
    </lineage>
</organism>
<feature type="transmembrane region" description="Helical" evidence="3">
    <location>
        <begin position="82"/>
        <end position="107"/>
    </location>
</feature>
<accession>A0A9X2C038</accession>
<dbReference type="EC" id="2.7.13.3" evidence="2"/>
<dbReference type="SUPFAM" id="SSF55874">
    <property type="entry name" value="ATPase domain of HSP90 chaperone/DNA topoisomerase II/histidine kinase"/>
    <property type="match status" value="1"/>
</dbReference>
<dbReference type="Pfam" id="PF02518">
    <property type="entry name" value="HATPase_c"/>
    <property type="match status" value="1"/>
</dbReference>
<gene>
    <name evidence="5" type="ORF">LPC04_01135</name>
</gene>
<feature type="domain" description="Histidine kinase" evidence="4">
    <location>
        <begin position="259"/>
        <end position="360"/>
    </location>
</feature>
<dbReference type="AlphaFoldDB" id="A0A9X2C038"/>
<dbReference type="Pfam" id="PF06580">
    <property type="entry name" value="His_kinase"/>
    <property type="match status" value="1"/>
</dbReference>
<dbReference type="Gene3D" id="3.30.565.10">
    <property type="entry name" value="Histidine kinase-like ATPase, C-terminal domain"/>
    <property type="match status" value="1"/>
</dbReference>
<keyword evidence="6" id="KW-1185">Reference proteome</keyword>
<feature type="transmembrane region" description="Helical" evidence="3">
    <location>
        <begin position="119"/>
        <end position="140"/>
    </location>
</feature>
<keyword evidence="3" id="KW-0812">Transmembrane</keyword>
<name>A0A9X2C038_9BURK</name>
<protein>
    <recommendedName>
        <fullName evidence="2">histidine kinase</fullName>
        <ecNumber evidence="2">2.7.13.3</ecNumber>
    </recommendedName>
</protein>
<dbReference type="PANTHER" id="PTHR34220:SF9">
    <property type="entry name" value="SIGNAL TRANSDUCTION HISTIDINE KINASE INTERNAL REGION DOMAIN-CONTAINING PROTEIN"/>
    <property type="match status" value="1"/>
</dbReference>
<comment type="caution">
    <text evidence="5">The sequence shown here is derived from an EMBL/GenBank/DDBJ whole genome shotgun (WGS) entry which is preliminary data.</text>
</comment>
<dbReference type="EMBL" id="JAJLJH010000001">
    <property type="protein sequence ID" value="MCK9684304.1"/>
    <property type="molecule type" value="Genomic_DNA"/>
</dbReference>
<dbReference type="RefSeq" id="WP_275680338.1">
    <property type="nucleotide sequence ID" value="NZ_JAJLJH010000001.1"/>
</dbReference>
<keyword evidence="5" id="KW-0418">Kinase</keyword>
<dbReference type="SMART" id="SM00387">
    <property type="entry name" value="HATPase_c"/>
    <property type="match status" value="1"/>
</dbReference>
<proteinExistence type="predicted"/>
<dbReference type="InterPro" id="IPR050640">
    <property type="entry name" value="Bact_2-comp_sensor_kinase"/>
</dbReference>
<dbReference type="PANTHER" id="PTHR34220">
    <property type="entry name" value="SENSOR HISTIDINE KINASE YPDA"/>
    <property type="match status" value="1"/>
</dbReference>
<evidence type="ECO:0000256" key="1">
    <source>
        <dbReference type="ARBA" id="ARBA00000085"/>
    </source>
</evidence>
<dbReference type="GO" id="GO:0000155">
    <property type="term" value="F:phosphorelay sensor kinase activity"/>
    <property type="evidence" value="ECO:0007669"/>
    <property type="project" value="InterPro"/>
</dbReference>
<keyword evidence="5" id="KW-0808">Transferase</keyword>
<feature type="transmembrane region" description="Helical" evidence="3">
    <location>
        <begin position="44"/>
        <end position="62"/>
    </location>
</feature>
<reference evidence="5" key="1">
    <citation type="submission" date="2021-11" db="EMBL/GenBank/DDBJ databases">
        <title>BS-T2-15 a new species belonging to the Comamonadaceae family isolated from the soil of a French oak forest.</title>
        <authorList>
            <person name="Mieszkin S."/>
            <person name="Alain K."/>
        </authorList>
    </citation>
    <scope>NUCLEOTIDE SEQUENCE</scope>
    <source>
        <strain evidence="5">BS-T2-15</strain>
    </source>
</reference>
<dbReference type="InterPro" id="IPR036890">
    <property type="entry name" value="HATPase_C_sf"/>
</dbReference>
<dbReference type="PRINTS" id="PR00344">
    <property type="entry name" value="BCTRLSENSOR"/>
</dbReference>
<dbReference type="PROSITE" id="PS50109">
    <property type="entry name" value="HIS_KIN"/>
    <property type="match status" value="1"/>
</dbReference>
<evidence type="ECO:0000313" key="6">
    <source>
        <dbReference type="Proteomes" id="UP001139353"/>
    </source>
</evidence>
<dbReference type="InterPro" id="IPR005467">
    <property type="entry name" value="His_kinase_dom"/>
</dbReference>
<evidence type="ECO:0000313" key="5">
    <source>
        <dbReference type="EMBL" id="MCK9684304.1"/>
    </source>
</evidence>
<dbReference type="GO" id="GO:0016020">
    <property type="term" value="C:membrane"/>
    <property type="evidence" value="ECO:0007669"/>
    <property type="project" value="InterPro"/>
</dbReference>
<keyword evidence="3" id="KW-0472">Membrane</keyword>
<evidence type="ECO:0000256" key="2">
    <source>
        <dbReference type="ARBA" id="ARBA00012438"/>
    </source>
</evidence>
<keyword evidence="3" id="KW-1133">Transmembrane helix</keyword>
<evidence type="ECO:0000259" key="4">
    <source>
        <dbReference type="PROSITE" id="PS50109"/>
    </source>
</evidence>
<dbReference type="InterPro" id="IPR003594">
    <property type="entry name" value="HATPase_dom"/>
</dbReference>
<dbReference type="Proteomes" id="UP001139353">
    <property type="component" value="Unassembled WGS sequence"/>
</dbReference>
<feature type="transmembrane region" description="Helical" evidence="3">
    <location>
        <begin position="20"/>
        <end position="37"/>
    </location>
</feature>
<evidence type="ECO:0000256" key="3">
    <source>
        <dbReference type="SAM" id="Phobius"/>
    </source>
</evidence>
<dbReference type="InterPro" id="IPR010559">
    <property type="entry name" value="Sig_transdc_His_kin_internal"/>
</dbReference>